<feature type="transmembrane region" description="Helical" evidence="1">
    <location>
        <begin position="146"/>
        <end position="166"/>
    </location>
</feature>
<reference evidence="4" key="1">
    <citation type="journal article" date="2019" name="Int. J. Syst. Evol. Microbiol.">
        <title>The Global Catalogue of Microorganisms (GCM) 10K type strain sequencing project: providing services to taxonomists for standard genome sequencing and annotation.</title>
        <authorList>
            <consortium name="The Broad Institute Genomics Platform"/>
            <consortium name="The Broad Institute Genome Sequencing Center for Infectious Disease"/>
            <person name="Wu L."/>
            <person name="Ma J."/>
        </authorList>
    </citation>
    <scope>NUCLEOTIDE SEQUENCE [LARGE SCALE GENOMIC DNA]</scope>
    <source>
        <strain evidence="4">CGMCC 4.1622</strain>
    </source>
</reference>
<dbReference type="PANTHER" id="PTHR45431:SF3">
    <property type="entry name" value="RHODANESE-LIKE DOMAIN-CONTAINING PROTEIN 15, CHLOROPLASTIC"/>
    <property type="match status" value="1"/>
</dbReference>
<keyword evidence="4" id="KW-1185">Reference proteome</keyword>
<dbReference type="InterPro" id="IPR001763">
    <property type="entry name" value="Rhodanese-like_dom"/>
</dbReference>
<dbReference type="Gene3D" id="6.10.140.1340">
    <property type="match status" value="1"/>
</dbReference>
<dbReference type="SMART" id="SM00450">
    <property type="entry name" value="RHOD"/>
    <property type="match status" value="1"/>
</dbReference>
<organism evidence="3 4">
    <name type="scientific">Kitasatospora cinereorecta</name>
    <dbReference type="NCBI Taxonomy" id="285560"/>
    <lineage>
        <taxon>Bacteria</taxon>
        <taxon>Bacillati</taxon>
        <taxon>Actinomycetota</taxon>
        <taxon>Actinomycetes</taxon>
        <taxon>Kitasatosporales</taxon>
        <taxon>Streptomycetaceae</taxon>
        <taxon>Kitasatospora</taxon>
    </lineage>
</organism>
<evidence type="ECO:0000256" key="1">
    <source>
        <dbReference type="SAM" id="Phobius"/>
    </source>
</evidence>
<evidence type="ECO:0000313" key="3">
    <source>
        <dbReference type="EMBL" id="MFC5645716.1"/>
    </source>
</evidence>
<dbReference type="Gene3D" id="3.40.250.10">
    <property type="entry name" value="Rhodanese-like domain"/>
    <property type="match status" value="1"/>
</dbReference>
<dbReference type="InterPro" id="IPR021309">
    <property type="entry name" value="YgaP-like_TM"/>
</dbReference>
<dbReference type="InterPro" id="IPR001307">
    <property type="entry name" value="Thiosulphate_STrfase_CS"/>
</dbReference>
<dbReference type="InterPro" id="IPR036873">
    <property type="entry name" value="Rhodanese-like_dom_sf"/>
</dbReference>
<feature type="domain" description="Rhodanese" evidence="2">
    <location>
        <begin position="13"/>
        <end position="103"/>
    </location>
</feature>
<dbReference type="Pfam" id="PF00581">
    <property type="entry name" value="Rhodanese"/>
    <property type="match status" value="1"/>
</dbReference>
<dbReference type="InterPro" id="IPR052367">
    <property type="entry name" value="Thiosulfate_ST/Rhodanese-like"/>
</dbReference>
<dbReference type="EMBL" id="JBHSOC010000078">
    <property type="protein sequence ID" value="MFC5645716.1"/>
    <property type="molecule type" value="Genomic_DNA"/>
</dbReference>
<evidence type="ECO:0000259" key="2">
    <source>
        <dbReference type="PROSITE" id="PS50206"/>
    </source>
</evidence>
<accession>A0ABW0VMC1</accession>
<dbReference type="PANTHER" id="PTHR45431">
    <property type="entry name" value="RHODANESE-LIKE DOMAIN-CONTAINING PROTEIN 15, CHLOROPLASTIC"/>
    <property type="match status" value="1"/>
</dbReference>
<keyword evidence="1" id="KW-0472">Membrane</keyword>
<dbReference type="CDD" id="cd00158">
    <property type="entry name" value="RHOD"/>
    <property type="match status" value="1"/>
</dbReference>
<dbReference type="Proteomes" id="UP001596066">
    <property type="component" value="Unassembled WGS sequence"/>
</dbReference>
<dbReference type="SUPFAM" id="SSF52821">
    <property type="entry name" value="Rhodanese/Cell cycle control phosphatase"/>
    <property type="match status" value="1"/>
</dbReference>
<dbReference type="RefSeq" id="WP_346148038.1">
    <property type="nucleotide sequence ID" value="NZ_BAAAUA010000043.1"/>
</dbReference>
<gene>
    <name evidence="3" type="ORF">ACFPZF_30760</name>
</gene>
<dbReference type="PROSITE" id="PS50206">
    <property type="entry name" value="RHODANESE_3"/>
    <property type="match status" value="1"/>
</dbReference>
<evidence type="ECO:0000313" key="4">
    <source>
        <dbReference type="Proteomes" id="UP001596066"/>
    </source>
</evidence>
<proteinExistence type="predicted"/>
<name>A0ABW0VMC1_9ACTN</name>
<sequence>MTPTLTIDQLRADLDTLTVIDVRTPGEYAGGHVPGARNIPLDQLDRALPALRAAAERGALAVVCASGARSRAATERLVAAGVLAATVAGGTSAWAAAGHPLARPATGIAATTWAMDRQVRLAAGAIVLLGLVADLAVPGLRWLSAAIGAGLVLAALTDTCAMGALLSRLPHNRPRGGASVLAGTLESLHTGHS</sequence>
<comment type="caution">
    <text evidence="3">The sequence shown here is derived from an EMBL/GenBank/DDBJ whole genome shotgun (WGS) entry which is preliminary data.</text>
</comment>
<dbReference type="Pfam" id="PF11127">
    <property type="entry name" value="YgaP-like_TM"/>
    <property type="match status" value="1"/>
</dbReference>
<dbReference type="PROSITE" id="PS00380">
    <property type="entry name" value="RHODANESE_1"/>
    <property type="match status" value="1"/>
</dbReference>
<keyword evidence="1" id="KW-0812">Transmembrane</keyword>
<feature type="transmembrane region" description="Helical" evidence="1">
    <location>
        <begin position="121"/>
        <end position="140"/>
    </location>
</feature>
<keyword evidence="1" id="KW-1133">Transmembrane helix</keyword>
<protein>
    <submittedName>
        <fullName evidence="3">Rhodanese-like domain-containing protein</fullName>
    </submittedName>
</protein>